<feature type="chain" id="PRO_5003551860" description="DUF4352 domain-containing protein" evidence="1">
    <location>
        <begin position="19"/>
        <end position="182"/>
    </location>
</feature>
<keyword evidence="3" id="KW-1185">Reference proteome</keyword>
<keyword evidence="1" id="KW-0732">Signal</keyword>
<accession>H1PNS1</accession>
<dbReference type="HOGENOM" id="CLU_104182_1_0_0"/>
<comment type="caution">
    <text evidence="2">The sequence shown here is derived from an EMBL/GenBank/DDBJ whole genome shotgun (WGS) entry which is preliminary data.</text>
</comment>
<organism evidence="2 3">
    <name type="scientific">Fusobacterium ulcerans 12-1B</name>
    <dbReference type="NCBI Taxonomy" id="457404"/>
    <lineage>
        <taxon>Bacteria</taxon>
        <taxon>Fusobacteriati</taxon>
        <taxon>Fusobacteriota</taxon>
        <taxon>Fusobacteriia</taxon>
        <taxon>Fusobacteriales</taxon>
        <taxon>Fusobacteriaceae</taxon>
        <taxon>Fusobacterium</taxon>
    </lineage>
</organism>
<dbReference type="BioCyc" id="FSP457404-HMP:GTSQ-65-MONOMER"/>
<dbReference type="PATRIC" id="fig|457404.5.peg.1161"/>
<dbReference type="AlphaFoldDB" id="H1PNS1"/>
<evidence type="ECO:0000313" key="3">
    <source>
        <dbReference type="Proteomes" id="UP000003233"/>
    </source>
</evidence>
<reference evidence="2 3" key="1">
    <citation type="submission" date="2012-07" db="EMBL/GenBank/DDBJ databases">
        <title>The Genome Sequence of Fusobacterium ulcerans 12_1B.</title>
        <authorList>
            <consortium name="The Broad Institute Genome Sequencing Platform"/>
            <person name="Earl A."/>
            <person name="Ward D."/>
            <person name="Feldgarden M."/>
            <person name="Gevers D."/>
            <person name="Strauss J."/>
            <person name="Ambrose C.E."/>
            <person name="Allen-Vercoe E."/>
            <person name="Walker B."/>
            <person name="Young S.K."/>
            <person name="Zeng Q."/>
            <person name="Gargeya S."/>
            <person name="Fitzgerald M."/>
            <person name="Haas B."/>
            <person name="Abouelleil A."/>
            <person name="Alvarado L."/>
            <person name="Arachchi H.M."/>
            <person name="Berlin A.M."/>
            <person name="Chapman S.B."/>
            <person name="Goldberg J."/>
            <person name="Griggs A."/>
            <person name="Gujja S."/>
            <person name="Hansen M."/>
            <person name="Howarth C."/>
            <person name="Imamovic A."/>
            <person name="Larimer J."/>
            <person name="McCowen C."/>
            <person name="Montmayeur A."/>
            <person name="Murphy C."/>
            <person name="Neiman D."/>
            <person name="Pearson M."/>
            <person name="Priest M."/>
            <person name="Roberts A."/>
            <person name="Saif S."/>
            <person name="Shea T."/>
            <person name="Sisk P."/>
            <person name="Sykes S."/>
            <person name="Wortman J."/>
            <person name="Nusbaum C."/>
            <person name="Birren B."/>
        </authorList>
    </citation>
    <scope>NUCLEOTIDE SEQUENCE [LARGE SCALE GENOMIC DNA]</scope>
    <source>
        <strain evidence="2 3">12_1B</strain>
    </source>
</reference>
<proteinExistence type="predicted"/>
<dbReference type="EMBL" id="AGWJ02000007">
    <property type="protein sequence ID" value="EHO85140.1"/>
    <property type="molecule type" value="Genomic_DNA"/>
</dbReference>
<evidence type="ECO:0008006" key="4">
    <source>
        <dbReference type="Google" id="ProtNLM"/>
    </source>
</evidence>
<sequence length="182" mass="20205">MKKIIFVLSVLISSFVYGGEKAEITKKVSSVVSGAVSTGKNILKGVKEGIDIGRKEGTSVDGAMIIFDKESLEKYIEISIISVENLSDKNIGEPENKIEYKITLGLKNNTDKPIRMTNLQERDSLQLLDKNGFAVFSSGPFEDVTIPKDVAIKHSFIFLTDGEPNIIKIYGKEFEVFNKILR</sequence>
<evidence type="ECO:0000313" key="2">
    <source>
        <dbReference type="EMBL" id="EHO85140.1"/>
    </source>
</evidence>
<protein>
    <recommendedName>
        <fullName evidence="4">DUF4352 domain-containing protein</fullName>
    </recommendedName>
</protein>
<dbReference type="Proteomes" id="UP000003233">
    <property type="component" value="Unassembled WGS sequence"/>
</dbReference>
<feature type="signal peptide" evidence="1">
    <location>
        <begin position="1"/>
        <end position="18"/>
    </location>
</feature>
<dbReference type="RefSeq" id="WP_008695336.1">
    <property type="nucleotide sequence ID" value="NZ_KE161007.1"/>
</dbReference>
<name>H1PNS1_9FUSO</name>
<gene>
    <name evidence="2" type="ORF">HMPREF0402_00064</name>
</gene>
<evidence type="ECO:0000256" key="1">
    <source>
        <dbReference type="SAM" id="SignalP"/>
    </source>
</evidence>